<name>A0A078AJ79_STYLE</name>
<reference evidence="1 2" key="1">
    <citation type="submission" date="2014-06" db="EMBL/GenBank/DDBJ databases">
        <authorList>
            <person name="Swart Estienne"/>
        </authorList>
    </citation>
    <scope>NUCLEOTIDE SEQUENCE [LARGE SCALE GENOMIC DNA]</scope>
    <source>
        <strain evidence="1 2">130c</strain>
    </source>
</reference>
<proteinExistence type="predicted"/>
<dbReference type="EMBL" id="CCKQ01010442">
    <property type="protein sequence ID" value="CDW81956.1"/>
    <property type="molecule type" value="Genomic_DNA"/>
</dbReference>
<dbReference type="Proteomes" id="UP000039865">
    <property type="component" value="Unassembled WGS sequence"/>
</dbReference>
<sequence>MLIAPFIYKTTNDQIHIFVLKRSDLTRVTNFYFTFPSTVNLESASAASDSNLNIYLTASYNQIFFAKISSSFTVTEYRMWKQEYTSYYSSVGIVMYLDTPYYAFKGLYASTNKDSFMIFKDSKTYNYVDIPILASSETQFYPTFLTTSISPIITILAGVEIPGILQTSNQAFLTEVGGIKLNTMSFSNLASERQNWGTSPLPNEGVKFPDSTIYEFIRNTGTQTIKFTQPSANCQGKPIKLQVLNPLTDTQIFQQAFVSFDSIDTVFINTNSVVRPLSFSLKVRYADEAYASSGAFFDYPILIRIVAQQNLTIEEHNWKECFQNQFSMSFGSNCGTCYFYSNGFYLNKEDENIILVGQAAPTNAFLINEDNDDGFIARISQTGWVYWLNQVSAQQNVEDAITAVTMSKGFIYCFFHNYGSTEPNRIHAILKITYEEGKIQWTKRIIPSNPIDSKSFIVSYMRYMVTNPYNDSQIMTSLLQQWNAGSMYSGNILLVNDGDDIKSDFSLVIKPLAKLAGSMNSAGYIVFHPDSNLVYLAHAAFTTSATYQDLMVMKLDISSKQILWSNTFNDGRQLPNWDPLQPALAFCNKTQFLYMVTAPYHSHIIKLNKDGQTLKEIYVQITLVNLVNVEIVINENNGNVILVGSSTQYYAYNQFDMDLVPLEYTYRSEPHNGARITRGNVHQKGSDYYLMGINMYSYGTSTPSIEVVFWKHHYDFYKKMYYDCHAFPPYNLYSEQVYPAVNTAIQSLAIIINPNQLQLLDADFIKSQQMQTYGPGLLYPNSDKSAANFYYDIPFQCENTGLSPPSMEALPAFEVNMGELKSFDISALSLKQCQKMKVTYTIYDEARSMTRTTNNNFITINQNSQLVVDARNNPPFPSQRILQIQACIQMFSTKCSWTQATLVIWPSDMIDAPKTEGATECQGLQEFPKILGYPGFYFSLTQADMDKDNGNFVICGRTSIQKYKNIQYPNSADGGLIVFSSIYGQIYWAYNVQKRINTQTNFFSSCVISSDDFIYTIIYRDTTDMNIIKMSYERGKVLYTKMVTGTFDITKILPKLWIDNESKNGYISGYRNDITAYSLYLQKQYYL</sequence>
<keyword evidence="2" id="KW-1185">Reference proteome</keyword>
<accession>A0A078AJ79</accession>
<evidence type="ECO:0008006" key="3">
    <source>
        <dbReference type="Google" id="ProtNLM"/>
    </source>
</evidence>
<organism evidence="1 2">
    <name type="scientific">Stylonychia lemnae</name>
    <name type="common">Ciliate</name>
    <dbReference type="NCBI Taxonomy" id="5949"/>
    <lineage>
        <taxon>Eukaryota</taxon>
        <taxon>Sar</taxon>
        <taxon>Alveolata</taxon>
        <taxon>Ciliophora</taxon>
        <taxon>Intramacronucleata</taxon>
        <taxon>Spirotrichea</taxon>
        <taxon>Stichotrichia</taxon>
        <taxon>Sporadotrichida</taxon>
        <taxon>Oxytrichidae</taxon>
        <taxon>Stylonychinae</taxon>
        <taxon>Stylonychia</taxon>
    </lineage>
</organism>
<dbReference type="InParanoid" id="A0A078AJ79"/>
<protein>
    <recommendedName>
        <fullName evidence="3">Cadg multi-domain protein</fullName>
    </recommendedName>
</protein>
<dbReference type="SUPFAM" id="SSF50998">
    <property type="entry name" value="Quinoprotein alcohol dehydrogenase-like"/>
    <property type="match status" value="1"/>
</dbReference>
<evidence type="ECO:0000313" key="1">
    <source>
        <dbReference type="EMBL" id="CDW81956.1"/>
    </source>
</evidence>
<gene>
    <name evidence="1" type="primary">Contig8674.g9258</name>
    <name evidence="1" type="ORF">STYLEM_10980</name>
</gene>
<dbReference type="InterPro" id="IPR011047">
    <property type="entry name" value="Quinoprotein_ADH-like_sf"/>
</dbReference>
<dbReference type="AlphaFoldDB" id="A0A078AJ79"/>
<evidence type="ECO:0000313" key="2">
    <source>
        <dbReference type="Proteomes" id="UP000039865"/>
    </source>
</evidence>